<keyword evidence="3" id="KW-0233">DNA recombination</keyword>
<dbReference type="Gene3D" id="1.10.443.10">
    <property type="entry name" value="Intergrase catalytic core"/>
    <property type="match status" value="1"/>
</dbReference>
<evidence type="ECO:0000256" key="1">
    <source>
        <dbReference type="ARBA" id="ARBA00008857"/>
    </source>
</evidence>
<keyword evidence="6" id="KW-1185">Reference proteome</keyword>
<dbReference type="InterPro" id="IPR002104">
    <property type="entry name" value="Integrase_catalytic"/>
</dbReference>
<keyword evidence="2" id="KW-0238">DNA-binding</keyword>
<dbReference type="EMBL" id="VORT01000007">
    <property type="protein sequence ID" value="TXD72705.1"/>
    <property type="molecule type" value="Genomic_DNA"/>
</dbReference>
<dbReference type="InterPro" id="IPR013762">
    <property type="entry name" value="Integrase-like_cat_sf"/>
</dbReference>
<proteinExistence type="inferred from homology"/>
<accession>A0A5C6YZR4</accession>
<dbReference type="Pfam" id="PF13102">
    <property type="entry name" value="Phage_int_SAM_5"/>
    <property type="match status" value="1"/>
</dbReference>
<reference evidence="5 6" key="1">
    <citation type="submission" date="2019-08" db="EMBL/GenBank/DDBJ databases">
        <title>Genome of Aequorivita antarctica SW49 (type strain).</title>
        <authorList>
            <person name="Bowman J.P."/>
        </authorList>
    </citation>
    <scope>NUCLEOTIDE SEQUENCE [LARGE SCALE GENOMIC DNA]</scope>
    <source>
        <strain evidence="5 6">SW49</strain>
    </source>
</reference>
<dbReference type="InterPro" id="IPR035386">
    <property type="entry name" value="Arm-DNA-bind_5"/>
</dbReference>
<dbReference type="Pfam" id="PF00589">
    <property type="entry name" value="Phage_integrase"/>
    <property type="match status" value="1"/>
</dbReference>
<feature type="domain" description="Tyr recombinase" evidence="4">
    <location>
        <begin position="219"/>
        <end position="397"/>
    </location>
</feature>
<dbReference type="SUPFAM" id="SSF56349">
    <property type="entry name" value="DNA breaking-rejoining enzymes"/>
    <property type="match status" value="1"/>
</dbReference>
<dbReference type="Gene3D" id="1.10.150.130">
    <property type="match status" value="1"/>
</dbReference>
<comment type="similarity">
    <text evidence="1">Belongs to the 'phage' integrase family.</text>
</comment>
<dbReference type="RefSeq" id="WP_111844386.1">
    <property type="nucleotide sequence ID" value="NZ_UEGI01000006.1"/>
</dbReference>
<dbReference type="Pfam" id="PF17293">
    <property type="entry name" value="Arm-DNA-bind_5"/>
    <property type="match status" value="1"/>
</dbReference>
<evidence type="ECO:0000256" key="3">
    <source>
        <dbReference type="ARBA" id="ARBA00023172"/>
    </source>
</evidence>
<evidence type="ECO:0000256" key="2">
    <source>
        <dbReference type="ARBA" id="ARBA00023125"/>
    </source>
</evidence>
<dbReference type="AlphaFoldDB" id="A0A5C6YZR4"/>
<comment type="caution">
    <text evidence="5">The sequence shown here is derived from an EMBL/GenBank/DDBJ whole genome shotgun (WGS) entry which is preliminary data.</text>
</comment>
<dbReference type="GO" id="GO:0006310">
    <property type="term" value="P:DNA recombination"/>
    <property type="evidence" value="ECO:0007669"/>
    <property type="project" value="UniProtKB-KW"/>
</dbReference>
<evidence type="ECO:0000313" key="5">
    <source>
        <dbReference type="EMBL" id="TXD72705.1"/>
    </source>
</evidence>
<organism evidence="5 6">
    <name type="scientific">Aequorivita antarctica</name>
    <dbReference type="NCBI Taxonomy" id="153266"/>
    <lineage>
        <taxon>Bacteria</taxon>
        <taxon>Pseudomonadati</taxon>
        <taxon>Bacteroidota</taxon>
        <taxon>Flavobacteriia</taxon>
        <taxon>Flavobacteriales</taxon>
        <taxon>Flavobacteriaceae</taxon>
        <taxon>Aequorivita</taxon>
    </lineage>
</organism>
<evidence type="ECO:0000259" key="4">
    <source>
        <dbReference type="PROSITE" id="PS51898"/>
    </source>
</evidence>
<dbReference type="GO" id="GO:0003677">
    <property type="term" value="F:DNA binding"/>
    <property type="evidence" value="ECO:0007669"/>
    <property type="project" value="UniProtKB-KW"/>
</dbReference>
<dbReference type="InterPro" id="IPR025269">
    <property type="entry name" value="SAM-like_dom"/>
</dbReference>
<name>A0A5C6YZR4_9FLAO</name>
<dbReference type="InterPro" id="IPR050090">
    <property type="entry name" value="Tyrosine_recombinase_XerCD"/>
</dbReference>
<sequence length="423" mass="49309">MNTSFSVLFYLKSRKTDKGLKVPIYLRFTVNGKRSGLSISRKIDPQKWDARANKARGTSQESKELNIYLDKIRSRVNKIHEKLIEENEPYTAQDLKNLYAGKKEKPKMLVEVFDAHNKQMEKLIDIEFALGTFKRYFTTRNHIYEYVKEAYGREDIPVQDVNLKFIRGFEYFLKEKKGCNHNSSLKYVNNFKKIIRMAVGNEWITKDPFYNYKIKFKTVEREFLSKEELKTLTEREIKWERLAVVRDMFVFCCYTGLAYVDIQKLTPDNIVRDIDGNLFIQAKRTKTKTKLVIPLLSPALSILNKYEDHPKVLNGDCVLPVLSNQKSNAYLKEIALLCGIHKNLTTHLARHTFATTVTLTNGVPLETVGKMLGHKNLRTTQHYAKIIDRKVNEDMKVLSEKLAKEENFSSKMNKQPKSLLNPY</sequence>
<dbReference type="PROSITE" id="PS51898">
    <property type="entry name" value="TYR_RECOMBINASE"/>
    <property type="match status" value="1"/>
</dbReference>
<evidence type="ECO:0000313" key="6">
    <source>
        <dbReference type="Proteomes" id="UP000321497"/>
    </source>
</evidence>
<dbReference type="GO" id="GO:0015074">
    <property type="term" value="P:DNA integration"/>
    <property type="evidence" value="ECO:0007669"/>
    <property type="project" value="InterPro"/>
</dbReference>
<gene>
    <name evidence="5" type="ORF">ESU54_10815</name>
</gene>
<dbReference type="OrthoDB" id="1098628at2"/>
<dbReference type="PANTHER" id="PTHR30349:SF64">
    <property type="entry name" value="PROPHAGE INTEGRASE INTD-RELATED"/>
    <property type="match status" value="1"/>
</dbReference>
<dbReference type="PANTHER" id="PTHR30349">
    <property type="entry name" value="PHAGE INTEGRASE-RELATED"/>
    <property type="match status" value="1"/>
</dbReference>
<protein>
    <submittedName>
        <fullName evidence="5">Site-specific integrase</fullName>
    </submittedName>
</protein>
<dbReference type="CDD" id="cd01185">
    <property type="entry name" value="INTN1_C_like"/>
    <property type="match status" value="1"/>
</dbReference>
<dbReference type="InterPro" id="IPR011010">
    <property type="entry name" value="DNA_brk_join_enz"/>
</dbReference>
<dbReference type="InterPro" id="IPR010998">
    <property type="entry name" value="Integrase_recombinase_N"/>
</dbReference>
<dbReference type="Proteomes" id="UP000321497">
    <property type="component" value="Unassembled WGS sequence"/>
</dbReference>